<protein>
    <submittedName>
        <fullName evidence="2">DUF5009 domain-containing protein</fullName>
    </submittedName>
</protein>
<comment type="caution">
    <text evidence="2">The sequence shown here is derived from an EMBL/GenBank/DDBJ whole genome shotgun (WGS) entry which is preliminary data.</text>
</comment>
<proteinExistence type="predicted"/>
<name>A0ABR7QW55_9GAMM</name>
<feature type="transmembrane region" description="Helical" evidence="1">
    <location>
        <begin position="7"/>
        <end position="25"/>
    </location>
</feature>
<gene>
    <name evidence="2" type="ORF">FcAc13_03315</name>
</gene>
<keyword evidence="1" id="KW-0812">Transmembrane</keyword>
<feature type="transmembrane region" description="Helical" evidence="1">
    <location>
        <begin position="211"/>
        <end position="233"/>
    </location>
</feature>
<evidence type="ECO:0000313" key="3">
    <source>
        <dbReference type="Proteomes" id="UP000651208"/>
    </source>
</evidence>
<feature type="transmembrane region" description="Helical" evidence="1">
    <location>
        <begin position="88"/>
        <end position="109"/>
    </location>
</feature>
<reference evidence="2 3" key="1">
    <citation type="submission" date="2020-06" db="EMBL/GenBank/DDBJ databases">
        <title>Frischella cerana isolated from Apis cerana gut homogenate.</title>
        <authorList>
            <person name="Wolter L.A."/>
            <person name="Suenami S."/>
            <person name="Miyazaki R."/>
        </authorList>
    </citation>
    <scope>NUCLEOTIDE SEQUENCE [LARGE SCALE GENOMIC DNA]</scope>
    <source>
        <strain evidence="2 3">Ac13</strain>
    </source>
</reference>
<feature type="transmembrane region" description="Helical" evidence="1">
    <location>
        <begin position="129"/>
        <end position="150"/>
    </location>
</feature>
<dbReference type="PANTHER" id="PTHR31061">
    <property type="entry name" value="LD22376P"/>
    <property type="match status" value="1"/>
</dbReference>
<evidence type="ECO:0000256" key="1">
    <source>
        <dbReference type="SAM" id="Phobius"/>
    </source>
</evidence>
<dbReference type="RefSeq" id="WP_187754763.1">
    <property type="nucleotide sequence ID" value="NZ_JABURY010000006.1"/>
</dbReference>
<feature type="transmembrane region" description="Helical" evidence="1">
    <location>
        <begin position="245"/>
        <end position="262"/>
    </location>
</feature>
<dbReference type="PANTHER" id="PTHR31061:SF24">
    <property type="entry name" value="LD22376P"/>
    <property type="match status" value="1"/>
</dbReference>
<feature type="transmembrane region" description="Helical" evidence="1">
    <location>
        <begin position="45"/>
        <end position="68"/>
    </location>
</feature>
<sequence>MSDNHQRLVSLDVLRGMTIAGMILVNNPGSPNAIYPLLRHAKWNGLTFADLIFPLFMFIMGVSTYISLNKLDFKLNKILLIKILKRTLIIFAIGLLIAWFSGFLALYKYFNWLPFHERMVESLSCIDQIRIMGILQRLAICYLFSSLIILCFDRKYLPVLIVQILLFYFFILYLGDGFEQKNNNIIAKVDRMILGEERMYLDNGMYFEPEGILSTFPAIAQVLIGFCIAKQIFAANVNVDKIKILIKYGIIFSIIGFILSFICPINKKIWSPSFVLVTCAIGCVLFALLIWLIDIKKYKNAVHCFIPFGMNSLFIFVIAGIISIITRRMTLVYHSDSLSLRQFLYSKVLGQYFGNYPSSFIYALFIVVICWLIAFILYKKHFFITI</sequence>
<keyword evidence="1" id="KW-1133">Transmembrane helix</keyword>
<accession>A0ABR7QW55</accession>
<feature type="transmembrane region" description="Helical" evidence="1">
    <location>
        <begin position="305"/>
        <end position="325"/>
    </location>
</feature>
<dbReference type="EMBL" id="JABURY010000006">
    <property type="protein sequence ID" value="MBC9130335.1"/>
    <property type="molecule type" value="Genomic_DNA"/>
</dbReference>
<feature type="transmembrane region" description="Helical" evidence="1">
    <location>
        <begin position="157"/>
        <end position="175"/>
    </location>
</feature>
<keyword evidence="3" id="KW-1185">Reference proteome</keyword>
<evidence type="ECO:0000313" key="2">
    <source>
        <dbReference type="EMBL" id="MBC9130335.1"/>
    </source>
</evidence>
<dbReference type="Proteomes" id="UP000651208">
    <property type="component" value="Unassembled WGS sequence"/>
</dbReference>
<keyword evidence="1" id="KW-0472">Membrane</keyword>
<organism evidence="2 3">
    <name type="scientific">Frischella japonica</name>
    <dbReference type="NCBI Taxonomy" id="2741544"/>
    <lineage>
        <taxon>Bacteria</taxon>
        <taxon>Pseudomonadati</taxon>
        <taxon>Pseudomonadota</taxon>
        <taxon>Gammaproteobacteria</taxon>
        <taxon>Orbales</taxon>
        <taxon>Orbaceae</taxon>
        <taxon>Frischella</taxon>
    </lineage>
</organism>
<feature type="transmembrane region" description="Helical" evidence="1">
    <location>
        <begin position="359"/>
        <end position="378"/>
    </location>
</feature>
<feature type="transmembrane region" description="Helical" evidence="1">
    <location>
        <begin position="274"/>
        <end position="293"/>
    </location>
</feature>